<dbReference type="GO" id="GO:0009103">
    <property type="term" value="P:lipopolysaccharide biosynthetic process"/>
    <property type="evidence" value="ECO:0007669"/>
    <property type="project" value="TreeGrafter"/>
</dbReference>
<dbReference type="OrthoDB" id="9802525at2"/>
<feature type="domain" description="Glycosyl transferase family 1" evidence="2">
    <location>
        <begin position="193"/>
        <end position="334"/>
    </location>
</feature>
<keyword evidence="1" id="KW-0808">Transferase</keyword>
<dbReference type="SUPFAM" id="SSF53756">
    <property type="entry name" value="UDP-Glycosyltransferase/glycogen phosphorylase"/>
    <property type="match status" value="1"/>
</dbReference>
<dbReference type="Proteomes" id="UP000286268">
    <property type="component" value="Chromosome"/>
</dbReference>
<protein>
    <submittedName>
        <fullName evidence="4">Uncharacterized protein</fullName>
    </submittedName>
</protein>
<dbReference type="AlphaFoldDB" id="A0A3R5U7Z9"/>
<proteinExistence type="predicted"/>
<accession>A0A3R5U7Z9</accession>
<name>A0A3R5U7Z9_9CLOT</name>
<dbReference type="GO" id="GO:0016757">
    <property type="term" value="F:glycosyltransferase activity"/>
    <property type="evidence" value="ECO:0007669"/>
    <property type="project" value="InterPro"/>
</dbReference>
<evidence type="ECO:0000313" key="5">
    <source>
        <dbReference type="Proteomes" id="UP000286268"/>
    </source>
</evidence>
<dbReference type="InterPro" id="IPR028098">
    <property type="entry name" value="Glyco_trans_4-like_N"/>
</dbReference>
<gene>
    <name evidence="4" type="ORF">C1I91_06390</name>
</gene>
<dbReference type="Gene3D" id="3.40.50.2000">
    <property type="entry name" value="Glycogen Phosphorylase B"/>
    <property type="match status" value="2"/>
</dbReference>
<reference evidence="4 5" key="1">
    <citation type="submission" date="2018-01" db="EMBL/GenBank/DDBJ databases">
        <title>Genome Sequencing and Assembly of Anaerobacter polyendosporus strain CT4.</title>
        <authorList>
            <person name="Tachaapaikoon C."/>
            <person name="Sutheeworapong S."/>
            <person name="Jenjaroenpun P."/>
            <person name="Wongsurawat T."/>
            <person name="Nookeaw I."/>
            <person name="Cheawchanlertfa P."/>
            <person name="Kosugi A."/>
            <person name="Cheevadhanarak S."/>
            <person name="Ratanakhanokchai K."/>
        </authorList>
    </citation>
    <scope>NUCLEOTIDE SEQUENCE [LARGE SCALE GENOMIC DNA]</scope>
    <source>
        <strain evidence="4 5">CT4</strain>
    </source>
</reference>
<dbReference type="PANTHER" id="PTHR46401">
    <property type="entry name" value="GLYCOSYLTRANSFERASE WBBK-RELATED"/>
    <property type="match status" value="1"/>
</dbReference>
<dbReference type="PANTHER" id="PTHR46401:SF2">
    <property type="entry name" value="GLYCOSYLTRANSFERASE WBBK-RELATED"/>
    <property type="match status" value="1"/>
</dbReference>
<organism evidence="4 5">
    <name type="scientific">Clostridium manihotivorum</name>
    <dbReference type="NCBI Taxonomy" id="2320868"/>
    <lineage>
        <taxon>Bacteria</taxon>
        <taxon>Bacillati</taxon>
        <taxon>Bacillota</taxon>
        <taxon>Clostridia</taxon>
        <taxon>Eubacteriales</taxon>
        <taxon>Clostridiaceae</taxon>
        <taxon>Clostridium</taxon>
    </lineage>
</organism>
<dbReference type="RefSeq" id="WP_128212101.1">
    <property type="nucleotide sequence ID" value="NZ_CP025746.1"/>
</dbReference>
<dbReference type="InterPro" id="IPR001296">
    <property type="entry name" value="Glyco_trans_1"/>
</dbReference>
<dbReference type="CDD" id="cd03809">
    <property type="entry name" value="GT4_MtfB-like"/>
    <property type="match status" value="1"/>
</dbReference>
<dbReference type="EMBL" id="CP025746">
    <property type="protein sequence ID" value="QAA31297.1"/>
    <property type="molecule type" value="Genomic_DNA"/>
</dbReference>
<evidence type="ECO:0000259" key="3">
    <source>
        <dbReference type="Pfam" id="PF13439"/>
    </source>
</evidence>
<keyword evidence="5" id="KW-1185">Reference proteome</keyword>
<evidence type="ECO:0000256" key="1">
    <source>
        <dbReference type="ARBA" id="ARBA00022679"/>
    </source>
</evidence>
<dbReference type="KEGG" id="cmah:C1I91_06390"/>
<dbReference type="Pfam" id="PF00534">
    <property type="entry name" value="Glycos_transf_1"/>
    <property type="match status" value="1"/>
</dbReference>
<feature type="domain" description="Glycosyltransferase subfamily 4-like N-terminal" evidence="3">
    <location>
        <begin position="66"/>
        <end position="168"/>
    </location>
</feature>
<dbReference type="Pfam" id="PF13439">
    <property type="entry name" value="Glyco_transf_4"/>
    <property type="match status" value="1"/>
</dbReference>
<evidence type="ECO:0000259" key="2">
    <source>
        <dbReference type="Pfam" id="PF00534"/>
    </source>
</evidence>
<sequence>MNYCIDGLAAAKMQGTDLFSYSREIISLLNSSTKFDEMNVIWDSFPLSFYWERLKNMNFVPLSIDRTKNDYSKLVDFIKENDVAIYHSPNNGFSLPSEKVCKYVTTIHTLYPMADKRNIDDKYLNKFLKMVPFALDISDRILVNSEFTRDELINYFKVDETKVKVVHPKCSEIFKPMEKILCKNFLKRNYKIDYPYMLYVGSITERKNLELIIEIFKQVKAKENKIKLIIAGDGSGKRADYLNRIKSLINKYNLDKDVIFLGVVKYTHLPILYSGALCVLDFSNYNSYPLSIVEASKCKAVVICNKTPVNLKVLNKAVVYANNDEIPAIADFIQGMNNNSSYKSQITSKFIAPIHSNDEQLLDMYSF</sequence>
<evidence type="ECO:0000313" key="4">
    <source>
        <dbReference type="EMBL" id="QAA31297.1"/>
    </source>
</evidence>